<reference evidence="2 3" key="1">
    <citation type="submission" date="2019-08" db="EMBL/GenBank/DDBJ databases">
        <title>In-depth cultivation of the pig gut microbiome towards novel bacterial diversity and tailored functional studies.</title>
        <authorList>
            <person name="Wylensek D."/>
            <person name="Hitch T.C.A."/>
            <person name="Clavel T."/>
        </authorList>
    </citation>
    <scope>NUCLEOTIDE SEQUENCE [LARGE SCALE GENOMIC DNA]</scope>
    <source>
        <strain evidence="2 3">WCA-389-WT-23B</strain>
    </source>
</reference>
<keyword evidence="1" id="KW-0472">Membrane</keyword>
<name>A0A6N7WR45_9FIRM</name>
<dbReference type="Proteomes" id="UP000436047">
    <property type="component" value="Unassembled WGS sequence"/>
</dbReference>
<accession>A0A6N7WR45</accession>
<keyword evidence="3" id="KW-1185">Reference proteome</keyword>
<evidence type="ECO:0000313" key="2">
    <source>
        <dbReference type="EMBL" id="MSS91938.1"/>
    </source>
</evidence>
<feature type="transmembrane region" description="Helical" evidence="1">
    <location>
        <begin position="186"/>
        <end position="213"/>
    </location>
</feature>
<protein>
    <submittedName>
        <fullName evidence="2">Uncharacterized protein</fullName>
    </submittedName>
</protein>
<feature type="transmembrane region" description="Helical" evidence="1">
    <location>
        <begin position="225"/>
        <end position="247"/>
    </location>
</feature>
<sequence length="249" mass="26934">MNKTLLFVTVTGSSLDLRENKCYNLSHGENYRQDKRIWQQKWGKKMEKKNASGTVTGICRVIRCLTVAPLMACVMLLILYGRDKALCGQAAGLAESLVFLVALPLLAYPLQPLLPGYRDRGREGQRSLAMIFAVAGYVLGCLVCLISGAPVSQWIIYLEYLLSGLLIFGCNKLLHRKASGHACGVAGPAALLIYFGVPAWIPALLVLAAVWWASLVMRRHTLGQLAGGTVIPVAVMAVIRLVVGLAAGI</sequence>
<feature type="transmembrane region" description="Helical" evidence="1">
    <location>
        <begin position="90"/>
        <end position="108"/>
    </location>
</feature>
<feature type="transmembrane region" description="Helical" evidence="1">
    <location>
        <begin position="154"/>
        <end position="174"/>
    </location>
</feature>
<feature type="transmembrane region" description="Helical" evidence="1">
    <location>
        <begin position="54"/>
        <end position="78"/>
    </location>
</feature>
<evidence type="ECO:0000313" key="3">
    <source>
        <dbReference type="Proteomes" id="UP000436047"/>
    </source>
</evidence>
<feature type="transmembrane region" description="Helical" evidence="1">
    <location>
        <begin position="128"/>
        <end position="148"/>
    </location>
</feature>
<gene>
    <name evidence="2" type="ORF">FYJ45_28145</name>
</gene>
<evidence type="ECO:0000256" key="1">
    <source>
        <dbReference type="SAM" id="Phobius"/>
    </source>
</evidence>
<keyword evidence="1" id="KW-0812">Transmembrane</keyword>
<organism evidence="2 3">
    <name type="scientific">Eisenbergiella porci</name>
    <dbReference type="NCBI Taxonomy" id="2652274"/>
    <lineage>
        <taxon>Bacteria</taxon>
        <taxon>Bacillati</taxon>
        <taxon>Bacillota</taxon>
        <taxon>Clostridia</taxon>
        <taxon>Lachnospirales</taxon>
        <taxon>Lachnospiraceae</taxon>
        <taxon>Eisenbergiella</taxon>
    </lineage>
</organism>
<dbReference type="AlphaFoldDB" id="A0A6N7WR45"/>
<proteinExistence type="predicted"/>
<comment type="caution">
    <text evidence="2">The sequence shown here is derived from an EMBL/GenBank/DDBJ whole genome shotgun (WGS) entry which is preliminary data.</text>
</comment>
<dbReference type="EMBL" id="VUMI01000092">
    <property type="protein sequence ID" value="MSS91938.1"/>
    <property type="molecule type" value="Genomic_DNA"/>
</dbReference>
<keyword evidence="1" id="KW-1133">Transmembrane helix</keyword>